<dbReference type="GO" id="GO:0004672">
    <property type="term" value="F:protein kinase activity"/>
    <property type="evidence" value="ECO:0007669"/>
    <property type="project" value="InterPro"/>
</dbReference>
<dbReference type="Gramene" id="OQU78827">
    <property type="protein sequence ID" value="OQU78827"/>
    <property type="gene ID" value="SORBI_3008G055432"/>
</dbReference>
<dbReference type="InterPro" id="IPR000719">
    <property type="entry name" value="Prot_kinase_dom"/>
</dbReference>
<organism evidence="2 3">
    <name type="scientific">Sorghum bicolor</name>
    <name type="common">Sorghum</name>
    <name type="synonym">Sorghum vulgare</name>
    <dbReference type="NCBI Taxonomy" id="4558"/>
    <lineage>
        <taxon>Eukaryota</taxon>
        <taxon>Viridiplantae</taxon>
        <taxon>Streptophyta</taxon>
        <taxon>Embryophyta</taxon>
        <taxon>Tracheophyta</taxon>
        <taxon>Spermatophyta</taxon>
        <taxon>Magnoliopsida</taxon>
        <taxon>Liliopsida</taxon>
        <taxon>Poales</taxon>
        <taxon>Poaceae</taxon>
        <taxon>PACMAD clade</taxon>
        <taxon>Panicoideae</taxon>
        <taxon>Andropogonodae</taxon>
        <taxon>Andropogoneae</taxon>
        <taxon>Sorghinae</taxon>
        <taxon>Sorghum</taxon>
    </lineage>
</organism>
<dbReference type="EMBL" id="CM000767">
    <property type="protein sequence ID" value="OQU78827.1"/>
    <property type="molecule type" value="Genomic_DNA"/>
</dbReference>
<protein>
    <recommendedName>
        <fullName evidence="1">Protein kinase domain-containing protein</fullName>
    </recommendedName>
</protein>
<dbReference type="AlphaFoldDB" id="A0A1Z5R524"/>
<dbReference type="Pfam" id="PF00069">
    <property type="entry name" value="Pkinase"/>
    <property type="match status" value="1"/>
</dbReference>
<gene>
    <name evidence="2" type="ORF">SORBI_3008G055432</name>
</gene>
<dbReference type="GO" id="GO:0005524">
    <property type="term" value="F:ATP binding"/>
    <property type="evidence" value="ECO:0007669"/>
    <property type="project" value="InterPro"/>
</dbReference>
<dbReference type="OMA" id="CLEANHG"/>
<dbReference type="FunCoup" id="A0A1Z5R524">
    <property type="interactions" value="80"/>
</dbReference>
<dbReference type="InterPro" id="IPR011009">
    <property type="entry name" value="Kinase-like_dom_sf"/>
</dbReference>
<evidence type="ECO:0000313" key="2">
    <source>
        <dbReference type="EMBL" id="OQU78827.1"/>
    </source>
</evidence>
<dbReference type="PROSITE" id="PS50011">
    <property type="entry name" value="PROTEIN_KINASE_DOM"/>
    <property type="match status" value="1"/>
</dbReference>
<name>A0A1Z5R524_SORBI</name>
<dbReference type="Gene3D" id="1.10.510.10">
    <property type="entry name" value="Transferase(Phosphotransferase) domain 1"/>
    <property type="match status" value="1"/>
</dbReference>
<keyword evidence="3" id="KW-1185">Reference proteome</keyword>
<reference evidence="2 3" key="1">
    <citation type="journal article" date="2009" name="Nature">
        <title>The Sorghum bicolor genome and the diversification of grasses.</title>
        <authorList>
            <person name="Paterson A.H."/>
            <person name="Bowers J.E."/>
            <person name="Bruggmann R."/>
            <person name="Dubchak I."/>
            <person name="Grimwood J."/>
            <person name="Gundlach H."/>
            <person name="Haberer G."/>
            <person name="Hellsten U."/>
            <person name="Mitros T."/>
            <person name="Poliakov A."/>
            <person name="Schmutz J."/>
            <person name="Spannagl M."/>
            <person name="Tang H."/>
            <person name="Wang X."/>
            <person name="Wicker T."/>
            <person name="Bharti A.K."/>
            <person name="Chapman J."/>
            <person name="Feltus F.A."/>
            <person name="Gowik U."/>
            <person name="Grigoriev I.V."/>
            <person name="Lyons E."/>
            <person name="Maher C.A."/>
            <person name="Martis M."/>
            <person name="Narechania A."/>
            <person name="Otillar R.P."/>
            <person name="Penning B.W."/>
            <person name="Salamov A.A."/>
            <person name="Wang Y."/>
            <person name="Zhang L."/>
            <person name="Carpita N.C."/>
            <person name="Freeling M."/>
            <person name="Gingle A.R."/>
            <person name="Hash C.T."/>
            <person name="Keller B."/>
            <person name="Klein P."/>
            <person name="Kresovich S."/>
            <person name="McCann M.C."/>
            <person name="Ming R."/>
            <person name="Peterson D.G."/>
            <person name="Mehboob-ur-Rahman"/>
            <person name="Ware D."/>
            <person name="Westhoff P."/>
            <person name="Mayer K.F."/>
            <person name="Messing J."/>
            <person name="Rokhsar D.S."/>
        </authorList>
    </citation>
    <scope>NUCLEOTIDE SEQUENCE [LARGE SCALE GENOMIC DNA]</scope>
    <source>
        <strain evidence="3">cv. BTx623</strain>
    </source>
</reference>
<dbReference type="InParanoid" id="A0A1Z5R524"/>
<evidence type="ECO:0000259" key="1">
    <source>
        <dbReference type="PROSITE" id="PS50011"/>
    </source>
</evidence>
<sequence length="247" mass="27823">MDLKPPNILLDDRMEPKIADFGLSRLFSEEQTRACTTNSVGSKGYMAPEYLQEGKISTKSDIYSLGILILEIVTGKKNPQVEGNMSGQHFIENVRKNWTKMSQIVSKHPLLGTYSHHQVYRCIEIGLRCVEVNPEKRPSAGEILLHIFYGNPHVKISLMHSLRGMLMRTAAAIPRRSLRPPEPGSSSSWAPTPRAAFDPFDVDSGPPRQPELMPEQMTVVRFCLFCLEANHGCCYWVALVQSIRWGI</sequence>
<feature type="domain" description="Protein kinase" evidence="1">
    <location>
        <begin position="1"/>
        <end position="149"/>
    </location>
</feature>
<dbReference type="SMART" id="SM00220">
    <property type="entry name" value="S_TKc"/>
    <property type="match status" value="1"/>
</dbReference>
<dbReference type="PANTHER" id="PTHR45707">
    <property type="entry name" value="C2 CALCIUM/LIPID-BINDING PLANT PHOSPHORIBOSYLTRANSFERASE FAMILY PROTEIN"/>
    <property type="match status" value="1"/>
</dbReference>
<dbReference type="SUPFAM" id="SSF56112">
    <property type="entry name" value="Protein kinase-like (PK-like)"/>
    <property type="match status" value="1"/>
</dbReference>
<proteinExistence type="predicted"/>
<accession>A0A1Z5R524</accession>
<dbReference type="Proteomes" id="UP000000768">
    <property type="component" value="Chromosome 8"/>
</dbReference>
<reference evidence="3" key="2">
    <citation type="journal article" date="2018" name="Plant J.">
        <title>The Sorghum bicolor reference genome: improved assembly, gene annotations, a transcriptome atlas, and signatures of genome organization.</title>
        <authorList>
            <person name="McCormick R.F."/>
            <person name="Truong S.K."/>
            <person name="Sreedasyam A."/>
            <person name="Jenkins J."/>
            <person name="Shu S."/>
            <person name="Sims D."/>
            <person name="Kennedy M."/>
            <person name="Amirebrahimi M."/>
            <person name="Weers B.D."/>
            <person name="McKinley B."/>
            <person name="Mattison A."/>
            <person name="Morishige D.T."/>
            <person name="Grimwood J."/>
            <person name="Schmutz J."/>
            <person name="Mullet J.E."/>
        </authorList>
    </citation>
    <scope>NUCLEOTIDE SEQUENCE [LARGE SCALE GENOMIC DNA]</scope>
    <source>
        <strain evidence="3">cv. BTx623</strain>
    </source>
</reference>
<evidence type="ECO:0000313" key="3">
    <source>
        <dbReference type="Proteomes" id="UP000000768"/>
    </source>
</evidence>